<comment type="caution">
    <text evidence="8">The sequence shown here is derived from an EMBL/GenBank/DDBJ whole genome shotgun (WGS) entry which is preliminary data.</text>
</comment>
<dbReference type="InterPro" id="IPR016818">
    <property type="entry name" value="NOSIP"/>
</dbReference>
<proteinExistence type="inferred from homology"/>
<dbReference type="GO" id="GO:0005634">
    <property type="term" value="C:nucleus"/>
    <property type="evidence" value="ECO:0007669"/>
    <property type="project" value="UniProtKB-SubCell"/>
</dbReference>
<dbReference type="GO" id="GO:0008270">
    <property type="term" value="F:zinc ion binding"/>
    <property type="evidence" value="ECO:0007669"/>
    <property type="project" value="UniProtKB-KW"/>
</dbReference>
<accession>A0AA39WTR6</accession>
<sequence>MAHSKRNTSRPIFTSHERAMAKAAWTPSSARLSRESFLPFASCCLCLELAIDPVSCSHGDIFCRECALSNILAQKKEIKRAGRARELEEKDLLEDTARRDHEAQQRAIREFELTQAGLEIKSSSSSRPGSTRPEPPPPVHVPDGADSTADDQAQDHAKKKRKFSLDGDEVARIAMEERAKARRAIDDEKSSKPTLPSFWSPSVTPSSNTNNVLHEVKKKIKSQPICPESSDDNPHYYSLHTLVTVNFAEEKADSSAKTSLPQRICPSCKRALSNTSRAVLAKPCGHVLCKSCVDKFMRPSGHDPHSPDSDPAGVRCYVCDADLSERKPGKKDGKGSSSDKEKIKPGLVELRREGTGFSAGGTNKVHKDGVSFQC</sequence>
<evidence type="ECO:0000256" key="6">
    <source>
        <dbReference type="SAM" id="MobiDB-lite"/>
    </source>
</evidence>
<dbReference type="PANTHER" id="PTHR13063">
    <property type="entry name" value="ENOS INTERACTING PROTEIN"/>
    <property type="match status" value="1"/>
</dbReference>
<dbReference type="FunFam" id="3.30.40.10:FF:000673">
    <property type="entry name" value="RING finger domain protein, putative"/>
    <property type="match status" value="1"/>
</dbReference>
<evidence type="ECO:0000256" key="4">
    <source>
        <dbReference type="PIRNR" id="PIRNR023577"/>
    </source>
</evidence>
<feature type="region of interest" description="Disordered" evidence="6">
    <location>
        <begin position="325"/>
        <end position="374"/>
    </location>
</feature>
<dbReference type="InterPro" id="IPR001841">
    <property type="entry name" value="Znf_RING"/>
</dbReference>
<dbReference type="PIRSF" id="PIRSF023577">
    <property type="entry name" value="ENOS_interacting"/>
    <property type="match status" value="1"/>
</dbReference>
<dbReference type="PANTHER" id="PTHR13063:SF10">
    <property type="entry name" value="NITRIC OXIDE SYNTHASE-INTERACTING PROTEIN"/>
    <property type="match status" value="1"/>
</dbReference>
<dbReference type="Gene3D" id="3.30.40.10">
    <property type="entry name" value="Zinc/RING finger domain, C3HC4 (zinc finger)"/>
    <property type="match status" value="2"/>
</dbReference>
<keyword evidence="3" id="KW-0862">Zinc</keyword>
<gene>
    <name evidence="8" type="ORF">B0T17DRAFT_617890</name>
</gene>
<reference evidence="8" key="1">
    <citation type="submission" date="2023-06" db="EMBL/GenBank/DDBJ databases">
        <title>Genome-scale phylogeny and comparative genomics of the fungal order Sordariales.</title>
        <authorList>
            <consortium name="Lawrence Berkeley National Laboratory"/>
            <person name="Hensen N."/>
            <person name="Bonometti L."/>
            <person name="Westerberg I."/>
            <person name="Brannstrom I.O."/>
            <person name="Guillou S."/>
            <person name="Cros-Aarteil S."/>
            <person name="Calhoun S."/>
            <person name="Haridas S."/>
            <person name="Kuo A."/>
            <person name="Mondo S."/>
            <person name="Pangilinan J."/>
            <person name="Riley R."/>
            <person name="LaButti K."/>
            <person name="Andreopoulos B."/>
            <person name="Lipzen A."/>
            <person name="Chen C."/>
            <person name="Yanf M."/>
            <person name="Daum C."/>
            <person name="Ng V."/>
            <person name="Clum A."/>
            <person name="Steindorff A."/>
            <person name="Ohm R."/>
            <person name="Martin F."/>
            <person name="Silar P."/>
            <person name="Natvig D."/>
            <person name="Lalanne C."/>
            <person name="Gautier V."/>
            <person name="Ament-velasquez S.L."/>
            <person name="Kruys A."/>
            <person name="Hutchinson M.I."/>
            <person name="Powell A.J."/>
            <person name="Barry K."/>
            <person name="Miller A.N."/>
            <person name="Grigoriev I.V."/>
            <person name="Debuchy R."/>
            <person name="Gladieux P."/>
            <person name="Thoren M.H."/>
            <person name="Johannesson H."/>
        </authorList>
    </citation>
    <scope>NUCLEOTIDE SEQUENCE</scope>
    <source>
        <strain evidence="8">SMH3391-2</strain>
    </source>
</reference>
<dbReference type="GO" id="GO:0061630">
    <property type="term" value="F:ubiquitin protein ligase activity"/>
    <property type="evidence" value="ECO:0007669"/>
    <property type="project" value="InterPro"/>
</dbReference>
<name>A0AA39WTR6_9PEZI</name>
<dbReference type="InterPro" id="IPR013083">
    <property type="entry name" value="Znf_RING/FYVE/PHD"/>
</dbReference>
<evidence type="ECO:0000256" key="1">
    <source>
        <dbReference type="ARBA" id="ARBA00022723"/>
    </source>
</evidence>
<feature type="compositionally biased region" description="Basic and acidic residues" evidence="6">
    <location>
        <begin position="325"/>
        <end position="354"/>
    </location>
</feature>
<feature type="compositionally biased region" description="Basic and acidic residues" evidence="6">
    <location>
        <begin position="365"/>
        <end position="374"/>
    </location>
</feature>
<comment type="subcellular location">
    <subcellularLocation>
        <location evidence="4">Nucleus</location>
    </subcellularLocation>
</comment>
<dbReference type="Proteomes" id="UP001174934">
    <property type="component" value="Unassembled WGS sequence"/>
</dbReference>
<dbReference type="PROSITE" id="PS50089">
    <property type="entry name" value="ZF_RING_2"/>
    <property type="match status" value="1"/>
</dbReference>
<keyword evidence="2 5" id="KW-0863">Zinc-finger</keyword>
<feature type="region of interest" description="Disordered" evidence="6">
    <location>
        <begin position="112"/>
        <end position="165"/>
    </location>
</feature>
<dbReference type="SMART" id="SM00184">
    <property type="entry name" value="RING"/>
    <property type="match status" value="2"/>
</dbReference>
<evidence type="ECO:0000313" key="8">
    <source>
        <dbReference type="EMBL" id="KAK0621445.1"/>
    </source>
</evidence>
<dbReference type="InterPro" id="IPR027370">
    <property type="entry name" value="Znf-RING_euk"/>
</dbReference>
<evidence type="ECO:0000256" key="2">
    <source>
        <dbReference type="ARBA" id="ARBA00022771"/>
    </source>
</evidence>
<keyword evidence="1" id="KW-0479">Metal-binding</keyword>
<feature type="compositionally biased region" description="Low complexity" evidence="6">
    <location>
        <begin position="122"/>
        <end position="132"/>
    </location>
</feature>
<dbReference type="AlphaFoldDB" id="A0AA39WTR6"/>
<keyword evidence="9" id="KW-1185">Reference proteome</keyword>
<comment type="similarity">
    <text evidence="4">Belongs to the NOSIP family.</text>
</comment>
<evidence type="ECO:0000256" key="3">
    <source>
        <dbReference type="ARBA" id="ARBA00022833"/>
    </source>
</evidence>
<feature type="domain" description="RING-type" evidence="7">
    <location>
        <begin position="265"/>
        <end position="320"/>
    </location>
</feature>
<dbReference type="PROSITE" id="PS00518">
    <property type="entry name" value="ZF_RING_1"/>
    <property type="match status" value="1"/>
</dbReference>
<dbReference type="InterPro" id="IPR017907">
    <property type="entry name" value="Znf_RING_CS"/>
</dbReference>
<keyword evidence="4" id="KW-0539">Nucleus</keyword>
<feature type="region of interest" description="Disordered" evidence="6">
    <location>
        <begin position="180"/>
        <end position="206"/>
    </location>
</feature>
<evidence type="ECO:0000256" key="5">
    <source>
        <dbReference type="PROSITE-ProRule" id="PRU00175"/>
    </source>
</evidence>
<evidence type="ECO:0000313" key="9">
    <source>
        <dbReference type="Proteomes" id="UP001174934"/>
    </source>
</evidence>
<feature type="compositionally biased region" description="Basic and acidic residues" evidence="6">
    <location>
        <begin position="180"/>
        <end position="191"/>
    </location>
</feature>
<protein>
    <recommendedName>
        <fullName evidence="7">RING-type domain-containing protein</fullName>
    </recommendedName>
</protein>
<dbReference type="SUPFAM" id="SSF57850">
    <property type="entry name" value="RING/U-box"/>
    <property type="match status" value="2"/>
</dbReference>
<evidence type="ECO:0000259" key="7">
    <source>
        <dbReference type="PROSITE" id="PS50089"/>
    </source>
</evidence>
<dbReference type="Pfam" id="PF13445">
    <property type="entry name" value="zf-RING_UBOX"/>
    <property type="match status" value="1"/>
</dbReference>
<dbReference type="EMBL" id="JAULSR010000004">
    <property type="protein sequence ID" value="KAK0621445.1"/>
    <property type="molecule type" value="Genomic_DNA"/>
</dbReference>
<organism evidence="8 9">
    <name type="scientific">Bombardia bombarda</name>
    <dbReference type="NCBI Taxonomy" id="252184"/>
    <lineage>
        <taxon>Eukaryota</taxon>
        <taxon>Fungi</taxon>
        <taxon>Dikarya</taxon>
        <taxon>Ascomycota</taxon>
        <taxon>Pezizomycotina</taxon>
        <taxon>Sordariomycetes</taxon>
        <taxon>Sordariomycetidae</taxon>
        <taxon>Sordariales</taxon>
        <taxon>Lasiosphaeriaceae</taxon>
        <taxon>Bombardia</taxon>
    </lineage>
</organism>